<evidence type="ECO:0000256" key="5">
    <source>
        <dbReference type="ARBA" id="ARBA00023635"/>
    </source>
</evidence>
<dbReference type="InterPro" id="IPR051162">
    <property type="entry name" value="T4SS_component"/>
</dbReference>
<keyword evidence="9" id="KW-1185">Reference proteome</keyword>
<dbReference type="PANTHER" id="PTHR30121">
    <property type="entry name" value="UNCHARACTERIZED PROTEIN YJGR-RELATED"/>
    <property type="match status" value="1"/>
</dbReference>
<comment type="similarity">
    <text evidence="1">Belongs to the TrbE/VirB4 family.</text>
</comment>
<feature type="domain" description="CagE TrbE VirB component of type IV transporter system central" evidence="6">
    <location>
        <begin position="138"/>
        <end position="343"/>
    </location>
</feature>
<dbReference type="GO" id="GO:0005524">
    <property type="term" value="F:ATP binding"/>
    <property type="evidence" value="ECO:0007669"/>
    <property type="project" value="UniProtKB-KW"/>
</dbReference>
<evidence type="ECO:0000256" key="2">
    <source>
        <dbReference type="ARBA" id="ARBA00022741"/>
    </source>
</evidence>
<dbReference type="NCBIfam" id="TIGR00929">
    <property type="entry name" value="VirB4_CagE"/>
    <property type="match status" value="1"/>
</dbReference>
<evidence type="ECO:0000313" key="9">
    <source>
        <dbReference type="Proteomes" id="UP000646478"/>
    </source>
</evidence>
<keyword evidence="3" id="KW-0067">ATP-binding</keyword>
<evidence type="ECO:0000259" key="6">
    <source>
        <dbReference type="Pfam" id="PF03135"/>
    </source>
</evidence>
<organism evidence="8 9">
    <name type="scientific">Brucella endophytica</name>
    <dbReference type="NCBI Taxonomy" id="1963359"/>
    <lineage>
        <taxon>Bacteria</taxon>
        <taxon>Pseudomonadati</taxon>
        <taxon>Pseudomonadota</taxon>
        <taxon>Alphaproteobacteria</taxon>
        <taxon>Hyphomicrobiales</taxon>
        <taxon>Brucellaceae</taxon>
        <taxon>Brucella/Ochrobactrum group</taxon>
        <taxon>Brucella</taxon>
    </lineage>
</organism>
<dbReference type="EMBL" id="BMHH01000026">
    <property type="protein sequence ID" value="GGB09367.1"/>
    <property type="molecule type" value="Genomic_DNA"/>
</dbReference>
<dbReference type="Pfam" id="PF19044">
    <property type="entry name" value="P-loop_TraG"/>
    <property type="match status" value="1"/>
</dbReference>
<gene>
    <name evidence="8" type="ORF">GCM10011491_41680</name>
</gene>
<dbReference type="AlphaFoldDB" id="A0A916SPN2"/>
<dbReference type="Gene3D" id="3.40.50.300">
    <property type="entry name" value="P-loop containing nucleotide triphosphate hydrolases"/>
    <property type="match status" value="2"/>
</dbReference>
<dbReference type="SUPFAM" id="SSF52540">
    <property type="entry name" value="P-loop containing nucleoside triphosphate hydrolases"/>
    <property type="match status" value="1"/>
</dbReference>
<reference evidence="8" key="1">
    <citation type="journal article" date="2014" name="Int. J. Syst. Evol. Microbiol.">
        <title>Complete genome sequence of Corynebacterium casei LMG S-19264T (=DSM 44701T), isolated from a smear-ripened cheese.</title>
        <authorList>
            <consortium name="US DOE Joint Genome Institute (JGI-PGF)"/>
            <person name="Walter F."/>
            <person name="Albersmeier A."/>
            <person name="Kalinowski J."/>
            <person name="Ruckert C."/>
        </authorList>
    </citation>
    <scope>NUCLEOTIDE SEQUENCE</scope>
    <source>
        <strain evidence="8">CGMCC 1.15082</strain>
    </source>
</reference>
<dbReference type="InterPro" id="IPR043964">
    <property type="entry name" value="P-loop_TraG"/>
</dbReference>
<dbReference type="PANTHER" id="PTHR30121:SF12">
    <property type="entry name" value="TYPE IV SECRETION SYSTEM PROTEIN CAGE"/>
    <property type="match status" value="1"/>
</dbReference>
<dbReference type="Pfam" id="PF03135">
    <property type="entry name" value="CagE_TrbE_VirB"/>
    <property type="match status" value="1"/>
</dbReference>
<dbReference type="Proteomes" id="UP000646478">
    <property type="component" value="Unassembled WGS sequence"/>
</dbReference>
<name>A0A916SPN2_9HYPH</name>
<dbReference type="InterPro" id="IPR018145">
    <property type="entry name" value="CagE_TrbE_VirB_cntrl_dom"/>
</dbReference>
<accession>A0A916SPN2</accession>
<evidence type="ECO:0000256" key="1">
    <source>
        <dbReference type="ARBA" id="ARBA00006512"/>
    </source>
</evidence>
<sequence length="773" mass="88408">MNGFSFQTADNRTLNTLLEQRNTFIRSLNSSRWAIYSHIIRKRIKPDLLGEFQSDFAKYVNDRYMASLKERSMFTNELYLTIVRKPAIGKMGAIESFTNLLRGATTDVSAELESERISDLKEVLGRFTEQFAPYRPQILSVCERNGAFYSEPCEFLSQLVNGPHDHQLRLPRMSLDGYLPTHRPLFQKRAFALQGRSINDSWFGAMLSIKEYPTGVAAGMLDRLLKLNREFILTQSFSVFERDEARAKIEKQSGQLAAGDDGESALVDDVANAKDRLMSGIATYGDHHLTVCCLSRDLSGLERGVDEVMTGLSEVGIVPVREDVNMENCYWAQLPGNNSYIARNAMISSLEVMGFSSFHNYPNGERKGPRWNTPVSLLETTSLTPYFFNFHEKGGDRPPGNFFIIGPTGTGKTVLQGFVISQLERISPSPNLVFFDKDRGGEIMIRALGGYYETLKMGQPTGFNPFQLDNTPQNREFLFKLVEYLCLDQGQERLASVEADIVRDSIAKIMTYQREHRTCENFHELLQGHQIKQSGDLASRFDEWVDHERRGWLFNNPMDSFTVNPRVIGFDMTEVLDAGRIRTASLMYIFHRCEQKLREDGPPTAFFIDEGWKYLRDEYFPQFLLDKLKTIRKLNGIIGIGTQSGQDIIKSNEADELIQQTQTKIFFPNPDADERVHRTRFKLTAREYEWILKTPKNERAFLIKHGLDSVVARLNLKGMPEVLKVLSADKDSLAEMDRLRDEFQDDVSQWLPILMFGRENLASEQGRLKEDDT</sequence>
<feature type="domain" description="TraG P-loop" evidence="7">
    <location>
        <begin position="401"/>
        <end position="677"/>
    </location>
</feature>
<keyword evidence="2" id="KW-0547">Nucleotide-binding</keyword>
<dbReference type="InterPro" id="IPR004346">
    <property type="entry name" value="CagE_TrbE_VirB"/>
</dbReference>
<proteinExistence type="inferred from homology"/>
<evidence type="ECO:0000313" key="8">
    <source>
        <dbReference type="EMBL" id="GGB09367.1"/>
    </source>
</evidence>
<evidence type="ECO:0000256" key="3">
    <source>
        <dbReference type="ARBA" id="ARBA00022840"/>
    </source>
</evidence>
<keyword evidence="4" id="KW-0843">Virulence</keyword>
<evidence type="ECO:0000259" key="7">
    <source>
        <dbReference type="Pfam" id="PF19044"/>
    </source>
</evidence>
<reference evidence="8" key="2">
    <citation type="submission" date="2020-09" db="EMBL/GenBank/DDBJ databases">
        <authorList>
            <person name="Sun Q."/>
            <person name="Zhou Y."/>
        </authorList>
    </citation>
    <scope>NUCLEOTIDE SEQUENCE</scope>
    <source>
        <strain evidence="8">CGMCC 1.15082</strain>
    </source>
</reference>
<protein>
    <recommendedName>
        <fullName evidence="5">Type IV secretion system protein virB4</fullName>
    </recommendedName>
</protein>
<comment type="caution">
    <text evidence="8">The sequence shown here is derived from an EMBL/GenBank/DDBJ whole genome shotgun (WGS) entry which is preliminary data.</text>
</comment>
<evidence type="ECO:0000256" key="4">
    <source>
        <dbReference type="ARBA" id="ARBA00023026"/>
    </source>
</evidence>
<dbReference type="InterPro" id="IPR027417">
    <property type="entry name" value="P-loop_NTPase"/>
</dbReference>